<evidence type="ECO:0000256" key="9">
    <source>
        <dbReference type="ARBA" id="ARBA00031636"/>
    </source>
</evidence>
<dbReference type="OrthoDB" id="9780160at2"/>
<keyword evidence="4" id="KW-1003">Cell membrane</keyword>
<dbReference type="Pfam" id="PF01554">
    <property type="entry name" value="MatE"/>
    <property type="match status" value="2"/>
</dbReference>
<feature type="transmembrane region" description="Helical" evidence="10">
    <location>
        <begin position="12"/>
        <end position="29"/>
    </location>
</feature>
<evidence type="ECO:0000256" key="8">
    <source>
        <dbReference type="ARBA" id="ARBA00023136"/>
    </source>
</evidence>
<keyword evidence="7" id="KW-0406">Ion transport</keyword>
<dbReference type="InterPro" id="IPR002528">
    <property type="entry name" value="MATE_fam"/>
</dbReference>
<dbReference type="InterPro" id="IPR048279">
    <property type="entry name" value="MdtK-like"/>
</dbReference>
<dbReference type="RefSeq" id="WP_005435077.1">
    <property type="nucleotide sequence ID" value="NZ_JH815516.1"/>
</dbReference>
<dbReference type="HOGENOM" id="CLU_012893_6_5_4"/>
<evidence type="ECO:0000256" key="2">
    <source>
        <dbReference type="ARBA" id="ARBA00022448"/>
    </source>
</evidence>
<keyword evidence="3" id="KW-0050">Antiport</keyword>
<dbReference type="CDD" id="cd13133">
    <property type="entry name" value="MATE_like_7"/>
    <property type="match status" value="1"/>
</dbReference>
<protein>
    <recommendedName>
        <fullName evidence="9">Multidrug-efflux transporter</fullName>
    </recommendedName>
</protein>
<accession>K1JHF8</accession>
<feature type="transmembrane region" description="Helical" evidence="10">
    <location>
        <begin position="93"/>
        <end position="115"/>
    </location>
</feature>
<dbReference type="PANTHER" id="PTHR43298">
    <property type="entry name" value="MULTIDRUG RESISTANCE PROTEIN NORM-RELATED"/>
    <property type="match status" value="1"/>
</dbReference>
<dbReference type="eggNOG" id="COG0534">
    <property type="taxonomic scope" value="Bacteria"/>
</dbReference>
<keyword evidence="6 10" id="KW-1133">Transmembrane helix</keyword>
<comment type="subcellular location">
    <subcellularLocation>
        <location evidence="1">Cell inner membrane</location>
        <topology evidence="1">Multi-pass membrane protein</topology>
    </subcellularLocation>
</comment>
<feature type="transmembrane region" description="Helical" evidence="10">
    <location>
        <begin position="248"/>
        <end position="267"/>
    </location>
</feature>
<dbReference type="GO" id="GO:0015297">
    <property type="term" value="F:antiporter activity"/>
    <property type="evidence" value="ECO:0007669"/>
    <property type="project" value="UniProtKB-KW"/>
</dbReference>
<evidence type="ECO:0000256" key="3">
    <source>
        <dbReference type="ARBA" id="ARBA00022449"/>
    </source>
</evidence>
<keyword evidence="12" id="KW-1185">Reference proteome</keyword>
<dbReference type="GO" id="GO:0005886">
    <property type="term" value="C:plasma membrane"/>
    <property type="evidence" value="ECO:0007669"/>
    <property type="project" value="UniProtKB-SubCell"/>
</dbReference>
<dbReference type="PANTHER" id="PTHR43298:SF2">
    <property type="entry name" value="FMN_FAD EXPORTER YEEO-RELATED"/>
    <property type="match status" value="1"/>
</dbReference>
<dbReference type="NCBIfam" id="TIGR00797">
    <property type="entry name" value="matE"/>
    <property type="match status" value="1"/>
</dbReference>
<evidence type="ECO:0000256" key="10">
    <source>
        <dbReference type="SAM" id="Phobius"/>
    </source>
</evidence>
<dbReference type="STRING" id="742823.HMPREF9465_01185"/>
<dbReference type="EMBL" id="ADMG01000031">
    <property type="protein sequence ID" value="EKB31080.1"/>
    <property type="molecule type" value="Genomic_DNA"/>
</dbReference>
<evidence type="ECO:0000256" key="6">
    <source>
        <dbReference type="ARBA" id="ARBA00022989"/>
    </source>
</evidence>
<feature type="transmembrane region" description="Helical" evidence="10">
    <location>
        <begin position="418"/>
        <end position="438"/>
    </location>
</feature>
<organism evidence="11 12">
    <name type="scientific">Sutterella wadsworthensis 2_1_59BFAA</name>
    <dbReference type="NCBI Taxonomy" id="742823"/>
    <lineage>
        <taxon>Bacteria</taxon>
        <taxon>Pseudomonadati</taxon>
        <taxon>Pseudomonadota</taxon>
        <taxon>Betaproteobacteria</taxon>
        <taxon>Burkholderiales</taxon>
        <taxon>Sutterellaceae</taxon>
        <taxon>Sutterella</taxon>
    </lineage>
</organism>
<dbReference type="Proteomes" id="UP000005835">
    <property type="component" value="Unassembled WGS sequence"/>
</dbReference>
<feature type="transmembrane region" description="Helical" evidence="10">
    <location>
        <begin position="360"/>
        <end position="381"/>
    </location>
</feature>
<dbReference type="PATRIC" id="fig|742823.3.peg.1178"/>
<dbReference type="PIRSF" id="PIRSF006603">
    <property type="entry name" value="DinF"/>
    <property type="match status" value="1"/>
</dbReference>
<feature type="transmembrane region" description="Helical" evidence="10">
    <location>
        <begin position="49"/>
        <end position="72"/>
    </location>
</feature>
<feature type="transmembrane region" description="Helical" evidence="10">
    <location>
        <begin position="319"/>
        <end position="340"/>
    </location>
</feature>
<dbReference type="GO" id="GO:0042910">
    <property type="term" value="F:xenobiotic transmembrane transporter activity"/>
    <property type="evidence" value="ECO:0007669"/>
    <property type="project" value="InterPro"/>
</dbReference>
<comment type="caution">
    <text evidence="11">The sequence shown here is derived from an EMBL/GenBank/DDBJ whole genome shotgun (WGS) entry which is preliminary data.</text>
</comment>
<evidence type="ECO:0000313" key="11">
    <source>
        <dbReference type="EMBL" id="EKB31080.1"/>
    </source>
</evidence>
<evidence type="ECO:0000256" key="7">
    <source>
        <dbReference type="ARBA" id="ARBA00023065"/>
    </source>
</evidence>
<feature type="transmembrane region" description="Helical" evidence="10">
    <location>
        <begin position="393"/>
        <end position="412"/>
    </location>
</feature>
<evidence type="ECO:0000256" key="5">
    <source>
        <dbReference type="ARBA" id="ARBA00022692"/>
    </source>
</evidence>
<keyword evidence="5 10" id="KW-0812">Transmembrane</keyword>
<evidence type="ECO:0000313" key="12">
    <source>
        <dbReference type="Proteomes" id="UP000005835"/>
    </source>
</evidence>
<name>K1JHF8_9BURK</name>
<feature type="transmembrane region" description="Helical" evidence="10">
    <location>
        <begin position="163"/>
        <end position="183"/>
    </location>
</feature>
<evidence type="ECO:0000256" key="1">
    <source>
        <dbReference type="ARBA" id="ARBA00004429"/>
    </source>
</evidence>
<feature type="transmembrane region" description="Helical" evidence="10">
    <location>
        <begin position="287"/>
        <end position="307"/>
    </location>
</feature>
<proteinExistence type="predicted"/>
<dbReference type="InterPro" id="IPR050222">
    <property type="entry name" value="MATE_MdtK"/>
</dbReference>
<keyword evidence="8 10" id="KW-0472">Membrane</keyword>
<evidence type="ECO:0000256" key="4">
    <source>
        <dbReference type="ARBA" id="ARBA00022475"/>
    </source>
</evidence>
<dbReference type="AlphaFoldDB" id="K1JHF8"/>
<gene>
    <name evidence="11" type="ORF">HMPREF9465_01185</name>
</gene>
<sequence>MSFEIERRRIYSSGTIFRMAVPLMLSFLLEQLIGMTDVAFLGRVGEVELGAAALAGVFFLMLMMFGMGYGFGVQAHMSRKNGEKAWAEIGRSFRSGVLFLTGLAAVLIVLSDLAAKPFLDTACESAAVAEAADTYLYWRVWGLPFAFACALLRAFFIATLRPGVLTASSLVMVASNFVLNYVLIFGAGPVPAMGIAGAAIASTISEAVCLVFLLGYVLLRVDHGKYALFGSFSWDGALQRSLFRLGRWLMVQEAFAFFAWLLFFLAVEHLGEEPLAVSNIVRQICSTLFLFIHAFGSTCGAVAANLIGEGREDEVPGLVRRGLVLCAVSMLPVMLLAAVFPSAVLGVFTSIEGVISAANATFYVMLGSFLTAVPAMYLLFVMGGIGRTWESSVATIAASAVYLCYVFTITRLTTNVAVVWTADWIYYITAGVVLWHYWRKGVWRTHA</sequence>
<feature type="transmembrane region" description="Helical" evidence="10">
    <location>
        <begin position="195"/>
        <end position="219"/>
    </location>
</feature>
<dbReference type="GO" id="GO:0006811">
    <property type="term" value="P:monoatomic ion transport"/>
    <property type="evidence" value="ECO:0007669"/>
    <property type="project" value="UniProtKB-KW"/>
</dbReference>
<feature type="transmembrane region" description="Helical" evidence="10">
    <location>
        <begin position="135"/>
        <end position="156"/>
    </location>
</feature>
<keyword evidence="2" id="KW-0813">Transport</keyword>
<reference evidence="11 12" key="1">
    <citation type="submission" date="2012-05" db="EMBL/GenBank/DDBJ databases">
        <title>The Genome Sequence of Sutterella wadsworthensis 2_1_59BFAA.</title>
        <authorList>
            <consortium name="The Broad Institute Genome Sequencing Platform"/>
            <person name="Earl A."/>
            <person name="Ward D."/>
            <person name="Feldgarden M."/>
            <person name="Gevers D."/>
            <person name="Daigneault M."/>
            <person name="Strauss J."/>
            <person name="Allen-Vercoe E."/>
            <person name="Walker B."/>
            <person name="Young S.K."/>
            <person name="Zeng Q."/>
            <person name="Gargeya S."/>
            <person name="Fitzgerald M."/>
            <person name="Haas B."/>
            <person name="Abouelleil A."/>
            <person name="Alvarado L."/>
            <person name="Arachchi H.M."/>
            <person name="Berlin A.M."/>
            <person name="Chapman S.B."/>
            <person name="Goldberg J."/>
            <person name="Griggs A."/>
            <person name="Gujja S."/>
            <person name="Hansen M."/>
            <person name="Howarth C."/>
            <person name="Imamovic A."/>
            <person name="Larimer J."/>
            <person name="McCowen C."/>
            <person name="Montmayeur A."/>
            <person name="Murphy C."/>
            <person name="Neiman D."/>
            <person name="Pearson M."/>
            <person name="Priest M."/>
            <person name="Roberts A."/>
            <person name="Saif S."/>
            <person name="Shea T."/>
            <person name="Sisk P."/>
            <person name="Sykes S."/>
            <person name="Wortman J."/>
            <person name="Nusbaum C."/>
            <person name="Birren B."/>
        </authorList>
    </citation>
    <scope>NUCLEOTIDE SEQUENCE [LARGE SCALE GENOMIC DNA]</scope>
    <source>
        <strain evidence="11 12">2_1_59BFAA</strain>
    </source>
</reference>